<proteinExistence type="predicted"/>
<comment type="caution">
    <text evidence="3">The sequence shown here is derived from an EMBL/GenBank/DDBJ whole genome shotgun (WGS) entry which is preliminary data.</text>
</comment>
<reference evidence="3 4" key="1">
    <citation type="submission" date="2024-09" db="EMBL/GenBank/DDBJ databases">
        <title>A chromosome-level genome assembly of Gray's grenadier anchovy, Coilia grayii.</title>
        <authorList>
            <person name="Fu Z."/>
        </authorList>
    </citation>
    <scope>NUCLEOTIDE SEQUENCE [LARGE SCALE GENOMIC DNA]</scope>
    <source>
        <strain evidence="3">G4</strain>
        <tissue evidence="3">Muscle</tissue>
    </source>
</reference>
<dbReference type="Gene3D" id="3.30.420.10">
    <property type="entry name" value="Ribonuclease H-like superfamily/Ribonuclease H"/>
    <property type="match status" value="1"/>
</dbReference>
<dbReference type="InterPro" id="IPR001584">
    <property type="entry name" value="Integrase_cat-core"/>
</dbReference>
<name>A0ABD1KUH3_9TELE</name>
<keyword evidence="4" id="KW-1185">Reference proteome</keyword>
<dbReference type="EMBL" id="JBHFQA010000002">
    <property type="protein sequence ID" value="KAL2102408.1"/>
    <property type="molecule type" value="Genomic_DNA"/>
</dbReference>
<dbReference type="PANTHER" id="PTHR18934">
    <property type="entry name" value="ATP-DEPENDENT RNA HELICASE"/>
    <property type="match status" value="1"/>
</dbReference>
<accession>A0ABD1KUH3</accession>
<dbReference type="InterPro" id="IPR027417">
    <property type="entry name" value="P-loop_NTPase"/>
</dbReference>
<dbReference type="InterPro" id="IPR012337">
    <property type="entry name" value="RNaseH-like_sf"/>
</dbReference>
<gene>
    <name evidence="3" type="ORF">ACEWY4_001576</name>
</gene>
<evidence type="ECO:0000256" key="1">
    <source>
        <dbReference type="ARBA" id="ARBA00022490"/>
    </source>
</evidence>
<dbReference type="SUPFAM" id="SSF52540">
    <property type="entry name" value="P-loop containing nucleoside triphosphate hydrolases"/>
    <property type="match status" value="1"/>
</dbReference>
<dbReference type="Gene3D" id="1.10.340.70">
    <property type="match status" value="1"/>
</dbReference>
<dbReference type="PROSITE" id="PS50994">
    <property type="entry name" value="INTEGRASE"/>
    <property type="match status" value="1"/>
</dbReference>
<dbReference type="InterPro" id="IPR036397">
    <property type="entry name" value="RNaseH_sf"/>
</dbReference>
<keyword evidence="1" id="KW-0963">Cytoplasm</keyword>
<evidence type="ECO:0000313" key="4">
    <source>
        <dbReference type="Proteomes" id="UP001591681"/>
    </source>
</evidence>
<dbReference type="Pfam" id="PF21010">
    <property type="entry name" value="HA2_C"/>
    <property type="match status" value="1"/>
</dbReference>
<evidence type="ECO:0000313" key="3">
    <source>
        <dbReference type="EMBL" id="KAL2102408.1"/>
    </source>
</evidence>
<dbReference type="Pfam" id="PF00665">
    <property type="entry name" value="rve"/>
    <property type="match status" value="1"/>
</dbReference>
<dbReference type="InterPro" id="IPR041588">
    <property type="entry name" value="Integrase_H2C2"/>
</dbReference>
<evidence type="ECO:0000259" key="2">
    <source>
        <dbReference type="PROSITE" id="PS50994"/>
    </source>
</evidence>
<dbReference type="Proteomes" id="UP001591681">
    <property type="component" value="Unassembled WGS sequence"/>
</dbReference>
<sequence>MVKVVQTQEVEQLLTEFHTSHLGGHCGVEKTLDALNNRYYWPGMSVDVKNWVSEPWEIVGMDLVGKVHKTKDGYEYICVLVDYFTKWSEAFPLRGKTAEEVSRCIVNLFYKFGAPMRILTDNGREFVNQIDDSIENLLEEEVIYNSVNRQDKIFAIVRANIGKSQQKVQKRKQEQGTPMHIEVGDRVLRQNIRSQQRKGGKLDPDFLGPFTVTQVEGKSVDLIDDKGKTYKKINLDHLVHYQQPPTKFRKLQPTTVDSPGTTTAPNLTTTAVSPGTTTALNLTTTAVSPGTTTAPNLTSTRCWLLMYDINAVSPGTTTALNLTTTAVSPGTTTALNHTTTAVSPGTTTALNLTTTAVSPGTTTALNLTTTAKSPGTTATLNLTTTADGPVTTAAKSECPELLLEASPGSPAAGRTGRVSKGYCYRLVTRDFWEREIPDFVEPEMLRAPLDSILLKVKLLDMGDPHALLSTALSPPNLSDIERTVLNLKAMGALSVHNPSQNCYDGEMTFLGCVLAHLPVSLHLGKMIVLGHVFRVLDDCLIIAACLSLKSFFNAPYLQPLAGYRSKLAFANSVPSDHIACLNAFKEWLSQKTKGEFRHTKVAELYEDLKKRVAQFNMRTGHSPDSLDYTNLHIQKFILQIRNMPPYAFLYYKQVQSLFQQCGQVKSITFDCSRAYVEFCRSATQGALALQEVSLALLLAQKKQGINLAIHSNDEVEAHASERVLITHLRNPRVSVDCLNHTASPVDFTSIMDPEKLPAKRVYIVNVTKVCVE</sequence>
<dbReference type="Gene3D" id="1.20.120.1080">
    <property type="match status" value="1"/>
</dbReference>
<dbReference type="FunFam" id="1.20.120.1080:FF:000081">
    <property type="entry name" value="Tudor domain containing 9"/>
    <property type="match status" value="1"/>
</dbReference>
<dbReference type="PANTHER" id="PTHR18934:SF113">
    <property type="entry name" value="ATP-DEPENDENT RNA HELICASE TDRD9"/>
    <property type="match status" value="1"/>
</dbReference>
<protein>
    <recommendedName>
        <fullName evidence="2">Integrase catalytic domain-containing protein</fullName>
    </recommendedName>
</protein>
<dbReference type="InterPro" id="IPR007502">
    <property type="entry name" value="Helicase-assoc_dom"/>
</dbReference>
<dbReference type="SMART" id="SM00847">
    <property type="entry name" value="HA2"/>
    <property type="match status" value="1"/>
</dbReference>
<dbReference type="AlphaFoldDB" id="A0ABD1KUH3"/>
<dbReference type="Pfam" id="PF17921">
    <property type="entry name" value="Integrase_H2C2"/>
    <property type="match status" value="1"/>
</dbReference>
<dbReference type="SUPFAM" id="SSF53098">
    <property type="entry name" value="Ribonuclease H-like"/>
    <property type="match status" value="1"/>
</dbReference>
<feature type="domain" description="Integrase catalytic" evidence="2">
    <location>
        <begin position="51"/>
        <end position="143"/>
    </location>
</feature>
<organism evidence="3 4">
    <name type="scientific">Coilia grayii</name>
    <name type="common">Gray's grenadier anchovy</name>
    <dbReference type="NCBI Taxonomy" id="363190"/>
    <lineage>
        <taxon>Eukaryota</taxon>
        <taxon>Metazoa</taxon>
        <taxon>Chordata</taxon>
        <taxon>Craniata</taxon>
        <taxon>Vertebrata</taxon>
        <taxon>Euteleostomi</taxon>
        <taxon>Actinopterygii</taxon>
        <taxon>Neopterygii</taxon>
        <taxon>Teleostei</taxon>
        <taxon>Clupei</taxon>
        <taxon>Clupeiformes</taxon>
        <taxon>Clupeoidei</taxon>
        <taxon>Engraulidae</taxon>
        <taxon>Coilinae</taxon>
        <taxon>Coilia</taxon>
    </lineage>
</organism>